<dbReference type="PROSITE" id="PS00018">
    <property type="entry name" value="EF_HAND_1"/>
    <property type="match status" value="1"/>
</dbReference>
<dbReference type="EMBL" id="FNUX01000004">
    <property type="protein sequence ID" value="SEF58081.1"/>
    <property type="molecule type" value="Genomic_DNA"/>
</dbReference>
<evidence type="ECO:0000313" key="4">
    <source>
        <dbReference type="EMBL" id="SEF58081.1"/>
    </source>
</evidence>
<gene>
    <name evidence="4" type="ORF">SAMN05216334_1048</name>
</gene>
<dbReference type="InterPro" id="IPR002048">
    <property type="entry name" value="EF_hand_dom"/>
</dbReference>
<sequence length="137" mass="15599">MHLKRNLLSIAIGTAFLVTQFVTPVIAADTAQGSNHQHQSGQQSEHSHSNTKSEGQHDHGHKCEHKMSSVDTNNDGKISKEEFMKHHEAMFDKKDTNKDGFLDEAERRSMKEKMRKHMHDHGKQQQNGDHAHGDKKE</sequence>
<evidence type="ECO:0000256" key="1">
    <source>
        <dbReference type="SAM" id="MobiDB-lite"/>
    </source>
</evidence>
<dbReference type="InterPro" id="IPR018247">
    <property type="entry name" value="EF_Hand_1_Ca_BS"/>
</dbReference>
<protein>
    <submittedName>
        <fullName evidence="4">EF hand</fullName>
    </submittedName>
</protein>
<dbReference type="PROSITE" id="PS50222">
    <property type="entry name" value="EF_HAND_2"/>
    <property type="match status" value="1"/>
</dbReference>
<keyword evidence="2" id="KW-0732">Signal</keyword>
<feature type="domain" description="EF-hand" evidence="3">
    <location>
        <begin position="58"/>
        <end position="93"/>
    </location>
</feature>
<feature type="region of interest" description="Disordered" evidence="1">
    <location>
        <begin position="32"/>
        <end position="137"/>
    </location>
</feature>
<reference evidence="4 5" key="1">
    <citation type="submission" date="2016-10" db="EMBL/GenBank/DDBJ databases">
        <authorList>
            <person name="de Groot N.N."/>
        </authorList>
    </citation>
    <scope>NUCLEOTIDE SEQUENCE [LARGE SCALE GENOMIC DNA]</scope>
    <source>
        <strain evidence="4 5">Nm13</strain>
    </source>
</reference>
<dbReference type="Proteomes" id="UP000236753">
    <property type="component" value="Unassembled WGS sequence"/>
</dbReference>
<evidence type="ECO:0000313" key="5">
    <source>
        <dbReference type="Proteomes" id="UP000236753"/>
    </source>
</evidence>
<dbReference type="SUPFAM" id="SSF47473">
    <property type="entry name" value="EF-hand"/>
    <property type="match status" value="1"/>
</dbReference>
<organism evidence="4 5">
    <name type="scientific">Nitrosomonas ureae</name>
    <dbReference type="NCBI Taxonomy" id="44577"/>
    <lineage>
        <taxon>Bacteria</taxon>
        <taxon>Pseudomonadati</taxon>
        <taxon>Pseudomonadota</taxon>
        <taxon>Betaproteobacteria</taxon>
        <taxon>Nitrosomonadales</taxon>
        <taxon>Nitrosomonadaceae</taxon>
        <taxon>Nitrosomonas</taxon>
    </lineage>
</organism>
<proteinExistence type="predicted"/>
<feature type="chain" id="PRO_5009284702" evidence="2">
    <location>
        <begin position="28"/>
        <end position="137"/>
    </location>
</feature>
<dbReference type="Gene3D" id="1.10.238.10">
    <property type="entry name" value="EF-hand"/>
    <property type="match status" value="1"/>
</dbReference>
<evidence type="ECO:0000256" key="2">
    <source>
        <dbReference type="SAM" id="SignalP"/>
    </source>
</evidence>
<feature type="signal peptide" evidence="2">
    <location>
        <begin position="1"/>
        <end position="27"/>
    </location>
</feature>
<evidence type="ECO:0000259" key="3">
    <source>
        <dbReference type="PROSITE" id="PS50222"/>
    </source>
</evidence>
<feature type="compositionally biased region" description="Low complexity" evidence="1">
    <location>
        <begin position="32"/>
        <end position="44"/>
    </location>
</feature>
<dbReference type="RefSeq" id="WP_103965681.1">
    <property type="nucleotide sequence ID" value="NZ_FNUX01000004.1"/>
</dbReference>
<dbReference type="AlphaFoldDB" id="A0A1H5T7L1"/>
<accession>A0A1H5T7L1</accession>
<name>A0A1H5T7L1_9PROT</name>
<dbReference type="Pfam" id="PF13202">
    <property type="entry name" value="EF-hand_5"/>
    <property type="match status" value="2"/>
</dbReference>
<dbReference type="InterPro" id="IPR011992">
    <property type="entry name" value="EF-hand-dom_pair"/>
</dbReference>
<feature type="compositionally biased region" description="Basic and acidic residues" evidence="1">
    <location>
        <begin position="77"/>
        <end position="112"/>
    </location>
</feature>
<dbReference type="OrthoDB" id="8566264at2"/>
<dbReference type="GO" id="GO:0005509">
    <property type="term" value="F:calcium ion binding"/>
    <property type="evidence" value="ECO:0007669"/>
    <property type="project" value="InterPro"/>
</dbReference>